<dbReference type="Proteomes" id="UP000009231">
    <property type="component" value="Chromosome"/>
</dbReference>
<feature type="transmembrane region" description="Helical" evidence="1">
    <location>
        <begin position="113"/>
        <end position="137"/>
    </location>
</feature>
<dbReference type="Gene3D" id="3.30.110.70">
    <property type="entry name" value="Hypothetical protein apc22750. Chain B"/>
    <property type="match status" value="1"/>
</dbReference>
<keyword evidence="1" id="KW-1133">Transmembrane helix</keyword>
<keyword evidence="1" id="KW-0472">Membrane</keyword>
<dbReference type="eggNOG" id="arCOG02287">
    <property type="taxonomic scope" value="Archaea"/>
</dbReference>
<gene>
    <name evidence="2" type="ordered locus">MSWAN_2199</name>
</gene>
<dbReference type="InterPro" id="IPR002765">
    <property type="entry name" value="UPF0145_YbjQ-like"/>
</dbReference>
<evidence type="ECO:0000313" key="3">
    <source>
        <dbReference type="Proteomes" id="UP000009231"/>
    </source>
</evidence>
<dbReference type="PANTHER" id="PTHR34068:SF1">
    <property type="entry name" value="UPF0145 PROTEIN YBJQ"/>
    <property type="match status" value="1"/>
</dbReference>
<keyword evidence="3" id="KW-1185">Reference proteome</keyword>
<organism evidence="2 3">
    <name type="scientific">Methanobacterium paludis (strain DSM 25820 / JCM 18151 / SWAN1)</name>
    <dbReference type="NCBI Taxonomy" id="868131"/>
    <lineage>
        <taxon>Archaea</taxon>
        <taxon>Methanobacteriati</taxon>
        <taxon>Methanobacteriota</taxon>
        <taxon>Methanomada group</taxon>
        <taxon>Methanobacteria</taxon>
        <taxon>Methanobacteriales</taxon>
        <taxon>Methanobacteriaceae</taxon>
        <taxon>Methanobacterium</taxon>
    </lineage>
</organism>
<dbReference type="OrthoDB" id="78231at2157"/>
<feature type="transmembrane region" description="Helical" evidence="1">
    <location>
        <begin position="20"/>
        <end position="43"/>
    </location>
</feature>
<reference evidence="2 3" key="1">
    <citation type="journal article" date="2014" name="Int. J. Syst. Evol. Microbiol.">
        <title>Methanobacterium paludis sp. nov. and a novel strain of Methanobacterium lacus isolated from northern peatlands.</title>
        <authorList>
            <person name="Cadillo-Quiroz H."/>
            <person name="Brauer S.L."/>
            <person name="Goodson N."/>
            <person name="Yavitt J.B."/>
            <person name="Zinder S.H."/>
        </authorList>
    </citation>
    <scope>NUCLEOTIDE SEQUENCE [LARGE SCALE GENOMIC DNA]</scope>
    <source>
        <strain evidence="3">DSM 25820 / JCM 18151 / SWAN1</strain>
    </source>
</reference>
<dbReference type="KEGG" id="mew:MSWAN_2199"/>
<dbReference type="GeneID" id="10669722"/>
<keyword evidence="1" id="KW-0812">Transmembrane</keyword>
<feature type="transmembrane region" description="Helical" evidence="1">
    <location>
        <begin position="49"/>
        <end position="67"/>
    </location>
</feature>
<dbReference type="STRING" id="868131.MSWAN_2199"/>
<dbReference type="PANTHER" id="PTHR34068">
    <property type="entry name" value="UPF0145 PROTEIN YBJQ"/>
    <property type="match status" value="1"/>
</dbReference>
<proteinExistence type="predicted"/>
<dbReference type="SUPFAM" id="SSF117782">
    <property type="entry name" value="YbjQ-like"/>
    <property type="match status" value="1"/>
</dbReference>
<dbReference type="eggNOG" id="arCOG02288">
    <property type="taxonomic scope" value="Archaea"/>
</dbReference>
<sequence length="278" mass="30056">MQKNLSLSSITRSIVKKRWAIVSVVTGTVVGLMSAVICVYGHLEIFGFNIAYIVSPLIAGFAETYMAKGTYGKSTGAISAIVLFISINLWGWVLPENPITLNLFTLGGLALAFQAAFPILVNYLLFVVFLGTLTYLLGYAGNLMAKVVNKLGRKQVVDETTQLKDFDESISPEMWSTMILNTPNIPGKKIAEYLGIVNGQALMAGNGENGKSLLNGKNLDYGKELQKAIKMALKVMDEEAKSLGANAIMEVHIDYGDIGGLKGSTIMVNVMGNAVRYE</sequence>
<evidence type="ECO:0000256" key="1">
    <source>
        <dbReference type="SAM" id="Phobius"/>
    </source>
</evidence>
<protein>
    <submittedName>
        <fullName evidence="2">Uncharacterized protein</fullName>
    </submittedName>
</protein>
<dbReference type="EMBL" id="CP002772">
    <property type="protein sequence ID" value="AEG19207.1"/>
    <property type="molecule type" value="Genomic_DNA"/>
</dbReference>
<dbReference type="Pfam" id="PF01906">
    <property type="entry name" value="YbjQ_1"/>
    <property type="match status" value="1"/>
</dbReference>
<dbReference type="RefSeq" id="WP_013826706.1">
    <property type="nucleotide sequence ID" value="NC_015574.1"/>
</dbReference>
<dbReference type="HOGENOM" id="CLU_958500_0_0_2"/>
<dbReference type="AlphaFoldDB" id="F6D430"/>
<evidence type="ECO:0000313" key="2">
    <source>
        <dbReference type="EMBL" id="AEG19207.1"/>
    </source>
</evidence>
<dbReference type="InterPro" id="IPR035439">
    <property type="entry name" value="UPF0145_dom_sf"/>
</dbReference>
<feature type="transmembrane region" description="Helical" evidence="1">
    <location>
        <begin position="74"/>
        <end position="93"/>
    </location>
</feature>
<name>F6D430_METPW</name>
<accession>F6D430</accession>